<keyword evidence="11" id="KW-1185">Reference proteome</keyword>
<dbReference type="Gene3D" id="1.20.1640.10">
    <property type="entry name" value="Multidrug efflux transporter AcrB transmembrane domain"/>
    <property type="match status" value="2"/>
</dbReference>
<evidence type="ECO:0000256" key="4">
    <source>
        <dbReference type="ARBA" id="ARBA00022692"/>
    </source>
</evidence>
<feature type="transmembrane region" description="Helical" evidence="8">
    <location>
        <begin position="229"/>
        <end position="248"/>
    </location>
</feature>
<gene>
    <name evidence="10" type="ORF">AFR_14790</name>
</gene>
<evidence type="ECO:0000256" key="1">
    <source>
        <dbReference type="ARBA" id="ARBA00004651"/>
    </source>
</evidence>
<evidence type="ECO:0000256" key="6">
    <source>
        <dbReference type="ARBA" id="ARBA00023136"/>
    </source>
</evidence>
<dbReference type="Proteomes" id="UP000017746">
    <property type="component" value="Chromosome"/>
</dbReference>
<feature type="transmembrane region" description="Helical" evidence="8">
    <location>
        <begin position="614"/>
        <end position="636"/>
    </location>
</feature>
<dbReference type="PROSITE" id="PS50156">
    <property type="entry name" value="SSD"/>
    <property type="match status" value="2"/>
</dbReference>
<sequence length="716" mass="73470">MAHHLYRLGTFAFRRRRYVLVGWLLALGLTLGGSMLWSGTPTNGLEVPGTEAQQAIDTLHREFPQSDAGGASAQVVVATGEGRTLADPAAASAVTALVTRLGTAPQVAGVTELDERSTSADGRTGIIEVTFTARGDDLTPAAQEGLTAALDGARAAGLTAEAGGNAIDGQPALGNAEIIGVAVAALVLLLTFGSLVAAGLPLLTALLGVIIGFSSIALASAVVDMPSAVSTLALMLGLAVGIDYALFITSRYRSELARCHEPQEAAGRAVATAGSAVVFAGLTVIIALAGLMVVNVPFLTVMGLGSAGVVAIAVLIALTLLPALFGFAGHRIISKRVWRKPATRTLGHRWVSLVLRRPLIAVVAGVAVLGIAAIPALDLRLGLPDDGTAAADSSPRKAYDLIADGFGPGYNGQLTVVVQGPDVSTVRTTVAAVPGVTAVSPPRTSDSGTVSIFQVIPATGPTDPATTGTVEAIRTATSALPGGDVSVTGITAVNIDASQKISDSLLPYLALIVGLAFLLLLVVFRSVLVPVKATLGFLLTIGATFGVMVAVFQWGWLNGLLGVPATGPIVSMMPIFIIGIAFGLAMDYEVFLVTRMREEYVAGADPRAAIVEGFAGSARVVSAAAVIMISIFSGFMLSPDLQIKMPGLGLATAVLVDAFLVRMTIVPAVLALLGRRAWWLPSWLDRALPDLDVEGSRLQVPSPTGPEPAPAVELVR</sequence>
<feature type="transmembrane region" description="Helical" evidence="8">
    <location>
        <begin position="20"/>
        <end position="38"/>
    </location>
</feature>
<dbReference type="InterPro" id="IPR004869">
    <property type="entry name" value="MMPL_dom"/>
</dbReference>
<evidence type="ECO:0000259" key="9">
    <source>
        <dbReference type="PROSITE" id="PS50156"/>
    </source>
</evidence>
<feature type="region of interest" description="Disordered" evidence="7">
    <location>
        <begin position="697"/>
        <end position="716"/>
    </location>
</feature>
<feature type="transmembrane region" description="Helical" evidence="8">
    <location>
        <begin position="648"/>
        <end position="673"/>
    </location>
</feature>
<comment type="similarity">
    <text evidence="2">Belongs to the resistance-nodulation-cell division (RND) (TC 2.A.6) family. MmpL subfamily.</text>
</comment>
<keyword evidence="3" id="KW-1003">Cell membrane</keyword>
<evidence type="ECO:0000256" key="8">
    <source>
        <dbReference type="SAM" id="Phobius"/>
    </source>
</evidence>
<feature type="transmembrane region" description="Helical" evidence="8">
    <location>
        <begin position="505"/>
        <end position="524"/>
    </location>
</feature>
<proteinExistence type="inferred from homology"/>
<feature type="transmembrane region" description="Helical" evidence="8">
    <location>
        <begin position="536"/>
        <end position="557"/>
    </location>
</feature>
<feature type="transmembrane region" description="Helical" evidence="8">
    <location>
        <begin position="306"/>
        <end position="333"/>
    </location>
</feature>
<evidence type="ECO:0000256" key="3">
    <source>
        <dbReference type="ARBA" id="ARBA00022475"/>
    </source>
</evidence>
<reference evidence="10 11" key="1">
    <citation type="journal article" date="2014" name="J. Biotechnol.">
        <title>Complete genome sequence of the actinobacterium Actinoplanes friuliensis HAG 010964, producer of the lipopeptide antibiotic friulimycin.</title>
        <authorList>
            <person name="Ruckert C."/>
            <person name="Szczepanowski R."/>
            <person name="Albersmeier A."/>
            <person name="Goesmann A."/>
            <person name="Fischer N."/>
            <person name="Steinkamper A."/>
            <person name="Puhler A."/>
            <person name="Biener R."/>
            <person name="Schwartz D."/>
            <person name="Kalinowski J."/>
        </authorList>
    </citation>
    <scope>NUCLEOTIDE SEQUENCE [LARGE SCALE GENOMIC DNA]</scope>
    <source>
        <strain evidence="10 11">DSM 7358</strain>
    </source>
</reference>
<dbReference type="OrthoDB" id="7051771at2"/>
<dbReference type="STRING" id="1246995.AFR_14790"/>
<feature type="transmembrane region" description="Helical" evidence="8">
    <location>
        <begin position="178"/>
        <end position="198"/>
    </location>
</feature>
<dbReference type="eggNOG" id="COG2409">
    <property type="taxonomic scope" value="Bacteria"/>
</dbReference>
<feature type="transmembrane region" description="Helical" evidence="8">
    <location>
        <begin position="569"/>
        <end position="593"/>
    </location>
</feature>
<evidence type="ECO:0000256" key="2">
    <source>
        <dbReference type="ARBA" id="ARBA00010157"/>
    </source>
</evidence>
<dbReference type="EMBL" id="CP006272">
    <property type="protein sequence ID" value="AGZ41240.1"/>
    <property type="molecule type" value="Genomic_DNA"/>
</dbReference>
<dbReference type="GO" id="GO:0005886">
    <property type="term" value="C:plasma membrane"/>
    <property type="evidence" value="ECO:0007669"/>
    <property type="project" value="UniProtKB-SubCell"/>
</dbReference>
<feature type="domain" description="SSD" evidence="9">
    <location>
        <begin position="178"/>
        <end position="327"/>
    </location>
</feature>
<name>U5VZU4_9ACTN</name>
<dbReference type="InterPro" id="IPR000731">
    <property type="entry name" value="SSD"/>
</dbReference>
<evidence type="ECO:0000256" key="5">
    <source>
        <dbReference type="ARBA" id="ARBA00022989"/>
    </source>
</evidence>
<dbReference type="RefSeq" id="WP_023361299.1">
    <property type="nucleotide sequence ID" value="NC_022657.1"/>
</dbReference>
<organism evidence="10 11">
    <name type="scientific">Actinoplanes friuliensis DSM 7358</name>
    <dbReference type="NCBI Taxonomy" id="1246995"/>
    <lineage>
        <taxon>Bacteria</taxon>
        <taxon>Bacillati</taxon>
        <taxon>Actinomycetota</taxon>
        <taxon>Actinomycetes</taxon>
        <taxon>Micromonosporales</taxon>
        <taxon>Micromonosporaceae</taxon>
        <taxon>Actinoplanes</taxon>
    </lineage>
</organism>
<evidence type="ECO:0000256" key="7">
    <source>
        <dbReference type="SAM" id="MobiDB-lite"/>
    </source>
</evidence>
<feature type="transmembrane region" description="Helical" evidence="8">
    <location>
        <begin position="205"/>
        <end position="223"/>
    </location>
</feature>
<dbReference type="KEGG" id="afs:AFR_14790"/>
<dbReference type="HOGENOM" id="CLU_005108_1_1_11"/>
<dbReference type="PANTHER" id="PTHR33406">
    <property type="entry name" value="MEMBRANE PROTEIN MJ1562-RELATED"/>
    <property type="match status" value="1"/>
</dbReference>
<comment type="subcellular location">
    <subcellularLocation>
        <location evidence="1">Cell membrane</location>
        <topology evidence="1">Multi-pass membrane protein</topology>
    </subcellularLocation>
</comment>
<evidence type="ECO:0000313" key="10">
    <source>
        <dbReference type="EMBL" id="AGZ41240.1"/>
    </source>
</evidence>
<dbReference type="Pfam" id="PF03176">
    <property type="entry name" value="MMPL"/>
    <property type="match status" value="2"/>
</dbReference>
<feature type="transmembrane region" description="Helical" evidence="8">
    <location>
        <begin position="269"/>
        <end position="294"/>
    </location>
</feature>
<accession>U5VZU4</accession>
<keyword evidence="6 8" id="KW-0472">Membrane</keyword>
<feature type="transmembrane region" description="Helical" evidence="8">
    <location>
        <begin position="354"/>
        <end position="377"/>
    </location>
</feature>
<dbReference type="PATRIC" id="fig|1246995.3.peg.3003"/>
<dbReference type="AlphaFoldDB" id="U5VZU4"/>
<keyword evidence="4 8" id="KW-0812">Transmembrane</keyword>
<evidence type="ECO:0000313" key="11">
    <source>
        <dbReference type="Proteomes" id="UP000017746"/>
    </source>
</evidence>
<feature type="domain" description="SSD" evidence="9">
    <location>
        <begin position="507"/>
        <end position="672"/>
    </location>
</feature>
<keyword evidence="5 8" id="KW-1133">Transmembrane helix</keyword>
<dbReference type="PANTHER" id="PTHR33406:SF11">
    <property type="entry name" value="MEMBRANE PROTEIN SCO6666-RELATED"/>
    <property type="match status" value="1"/>
</dbReference>
<protein>
    <submittedName>
        <fullName evidence="10">Membrane transport protein</fullName>
    </submittedName>
</protein>
<dbReference type="InterPro" id="IPR050545">
    <property type="entry name" value="Mycobact_MmpL"/>
</dbReference>
<dbReference type="SUPFAM" id="SSF82866">
    <property type="entry name" value="Multidrug efflux transporter AcrB transmembrane domain"/>
    <property type="match status" value="2"/>
</dbReference>